<dbReference type="InterPro" id="IPR013022">
    <property type="entry name" value="Xyl_isomerase-like_TIM-brl"/>
</dbReference>
<comment type="caution">
    <text evidence="2">The sequence shown here is derived from an EMBL/GenBank/DDBJ whole genome shotgun (WGS) entry which is preliminary data.</text>
</comment>
<reference evidence="2" key="1">
    <citation type="submission" date="2021-04" db="EMBL/GenBank/DDBJ databases">
        <title>Proteiniclasticum sedimins sp. nov., an obligate anaerobic bacterium isolated from anaerobic sludge.</title>
        <authorList>
            <person name="Liu J."/>
        </authorList>
    </citation>
    <scope>NUCLEOTIDE SEQUENCE</scope>
    <source>
        <strain evidence="2">BAD-10</strain>
    </source>
</reference>
<gene>
    <name evidence="2" type="ORF">KCG48_01985</name>
</gene>
<dbReference type="AlphaFoldDB" id="A0A941CN31"/>
<dbReference type="EMBL" id="JAGSCS010000002">
    <property type="protein sequence ID" value="MBR0575102.1"/>
    <property type="molecule type" value="Genomic_DNA"/>
</dbReference>
<keyword evidence="2" id="KW-0413">Isomerase</keyword>
<sequence>MKLGFVSAILADYSFEAMIDTAARLGFSCVEVACWPQGKAERRYAGVSHIDVENLTEERAQEILRYVEARNITISSLAYYPNPMDGNLEAREATLRHLRKVIDASQLLGVNLVTTFIGRDQHKTVEENLDLLETLWPPILSHAEEKGVRIAIENCPMLFGPDQWPGGQNLFTTPKIWREVFRRLPSKALGINFDPSHFVWQQMDYLLPLKEFKDKIFHVHFKDIKLYPEKLQEVGVMAYPLEYMSPKLPGLGDVDWGAYVSTLNEIGFRGFACIEVEDRDFEDTPERVLDSLILSKRYLEQFVI</sequence>
<evidence type="ECO:0000259" key="1">
    <source>
        <dbReference type="Pfam" id="PF01261"/>
    </source>
</evidence>
<dbReference type="Pfam" id="PF01261">
    <property type="entry name" value="AP_endonuc_2"/>
    <property type="match status" value="1"/>
</dbReference>
<dbReference type="Gene3D" id="3.20.20.150">
    <property type="entry name" value="Divalent-metal-dependent TIM barrel enzymes"/>
    <property type="match status" value="1"/>
</dbReference>
<dbReference type="InterPro" id="IPR050312">
    <property type="entry name" value="IolE/XylAMocC-like"/>
</dbReference>
<evidence type="ECO:0000313" key="2">
    <source>
        <dbReference type="EMBL" id="MBR0575102.1"/>
    </source>
</evidence>
<keyword evidence="3" id="KW-1185">Reference proteome</keyword>
<dbReference type="InterPro" id="IPR036237">
    <property type="entry name" value="Xyl_isomerase-like_sf"/>
</dbReference>
<dbReference type="SUPFAM" id="SSF51658">
    <property type="entry name" value="Xylose isomerase-like"/>
    <property type="match status" value="1"/>
</dbReference>
<accession>A0A941CN31</accession>
<name>A0A941CN31_9CLOT</name>
<dbReference type="RefSeq" id="WP_211799622.1">
    <property type="nucleotide sequence ID" value="NZ_JAGSCS010000002.1"/>
</dbReference>
<organism evidence="2 3">
    <name type="scientific">Proteiniclasticum sediminis</name>
    <dbReference type="NCBI Taxonomy" id="2804028"/>
    <lineage>
        <taxon>Bacteria</taxon>
        <taxon>Bacillati</taxon>
        <taxon>Bacillota</taxon>
        <taxon>Clostridia</taxon>
        <taxon>Eubacteriales</taxon>
        <taxon>Clostridiaceae</taxon>
        <taxon>Proteiniclasticum</taxon>
    </lineage>
</organism>
<proteinExistence type="predicted"/>
<evidence type="ECO:0000313" key="3">
    <source>
        <dbReference type="Proteomes" id="UP000675379"/>
    </source>
</evidence>
<feature type="domain" description="Xylose isomerase-like TIM barrel" evidence="1">
    <location>
        <begin position="20"/>
        <end position="289"/>
    </location>
</feature>
<dbReference type="GO" id="GO:0016853">
    <property type="term" value="F:isomerase activity"/>
    <property type="evidence" value="ECO:0007669"/>
    <property type="project" value="UniProtKB-KW"/>
</dbReference>
<dbReference type="PANTHER" id="PTHR12110">
    <property type="entry name" value="HYDROXYPYRUVATE ISOMERASE"/>
    <property type="match status" value="1"/>
</dbReference>
<dbReference type="PANTHER" id="PTHR12110:SF21">
    <property type="entry name" value="XYLOSE ISOMERASE-LIKE TIM BARREL DOMAIN-CONTAINING PROTEIN"/>
    <property type="match status" value="1"/>
</dbReference>
<dbReference type="Proteomes" id="UP000675379">
    <property type="component" value="Unassembled WGS sequence"/>
</dbReference>
<protein>
    <submittedName>
        <fullName evidence="2">Sugar phosphate isomerase/epimerase</fullName>
    </submittedName>
</protein>